<accession>A0ABP5KJT3</accession>
<dbReference type="RefSeq" id="WP_344305239.1">
    <property type="nucleotide sequence ID" value="NZ_BAAAQQ010000013.1"/>
</dbReference>
<organism evidence="2 3">
    <name type="scientific">Nocardioides bigeumensis</name>
    <dbReference type="NCBI Taxonomy" id="433657"/>
    <lineage>
        <taxon>Bacteria</taxon>
        <taxon>Bacillati</taxon>
        <taxon>Actinomycetota</taxon>
        <taxon>Actinomycetes</taxon>
        <taxon>Propionibacteriales</taxon>
        <taxon>Nocardioidaceae</taxon>
        <taxon>Nocardioides</taxon>
    </lineage>
</organism>
<feature type="chain" id="PRO_5045243065" evidence="1">
    <location>
        <begin position="24"/>
        <end position="207"/>
    </location>
</feature>
<feature type="signal peptide" evidence="1">
    <location>
        <begin position="1"/>
        <end position="23"/>
    </location>
</feature>
<sequence>MRRLTALLVLVLSFVLSPTIAQASAPTEEVTQDDVVEIVSSDDPEAAFAALPSAEQEEVRTMVAEAVAPSTESGRTVALTPSAAQELGLKPPKTKAATLTAVVAGGCWSHYYYTNWTLYGASIANSWMTLNWCGSKGSITSYSISNVGGSGSGLSYQGNTKSTRNVGWEVRGVTTHSWSFWIGGISKCMQVRGGATGLYSRSVSCSM</sequence>
<keyword evidence="3" id="KW-1185">Reference proteome</keyword>
<reference evidence="3" key="1">
    <citation type="journal article" date="2019" name="Int. J. Syst. Evol. Microbiol.">
        <title>The Global Catalogue of Microorganisms (GCM) 10K type strain sequencing project: providing services to taxonomists for standard genome sequencing and annotation.</title>
        <authorList>
            <consortium name="The Broad Institute Genomics Platform"/>
            <consortium name="The Broad Institute Genome Sequencing Center for Infectious Disease"/>
            <person name="Wu L."/>
            <person name="Ma J."/>
        </authorList>
    </citation>
    <scope>NUCLEOTIDE SEQUENCE [LARGE SCALE GENOMIC DNA]</scope>
    <source>
        <strain evidence="3">JCM 16021</strain>
    </source>
</reference>
<proteinExistence type="predicted"/>
<name>A0ABP5KJT3_9ACTN</name>
<keyword evidence="1" id="KW-0732">Signal</keyword>
<dbReference type="Proteomes" id="UP001500575">
    <property type="component" value="Unassembled WGS sequence"/>
</dbReference>
<evidence type="ECO:0000313" key="2">
    <source>
        <dbReference type="EMBL" id="GAA2132137.1"/>
    </source>
</evidence>
<protein>
    <submittedName>
        <fullName evidence="2">Uncharacterized protein</fullName>
    </submittedName>
</protein>
<evidence type="ECO:0000256" key="1">
    <source>
        <dbReference type="SAM" id="SignalP"/>
    </source>
</evidence>
<gene>
    <name evidence="2" type="ORF">GCM10009843_36360</name>
</gene>
<evidence type="ECO:0000313" key="3">
    <source>
        <dbReference type="Proteomes" id="UP001500575"/>
    </source>
</evidence>
<dbReference type="EMBL" id="BAAAQQ010000013">
    <property type="protein sequence ID" value="GAA2132137.1"/>
    <property type="molecule type" value="Genomic_DNA"/>
</dbReference>
<comment type="caution">
    <text evidence="2">The sequence shown here is derived from an EMBL/GenBank/DDBJ whole genome shotgun (WGS) entry which is preliminary data.</text>
</comment>